<evidence type="ECO:0000256" key="1">
    <source>
        <dbReference type="SAM" id="MobiDB-lite"/>
    </source>
</evidence>
<feature type="non-terminal residue" evidence="2">
    <location>
        <position position="242"/>
    </location>
</feature>
<comment type="caution">
    <text evidence="2">The sequence shown here is derived from an EMBL/GenBank/DDBJ whole genome shotgun (WGS) entry which is preliminary data.</text>
</comment>
<organism evidence="2 3">
    <name type="scientific">Triplophysa rosa</name>
    <name type="common">Cave loach</name>
    <dbReference type="NCBI Taxonomy" id="992332"/>
    <lineage>
        <taxon>Eukaryota</taxon>
        <taxon>Metazoa</taxon>
        <taxon>Chordata</taxon>
        <taxon>Craniata</taxon>
        <taxon>Vertebrata</taxon>
        <taxon>Euteleostomi</taxon>
        <taxon>Actinopterygii</taxon>
        <taxon>Neopterygii</taxon>
        <taxon>Teleostei</taxon>
        <taxon>Ostariophysi</taxon>
        <taxon>Cypriniformes</taxon>
        <taxon>Nemacheilidae</taxon>
        <taxon>Triplophysa</taxon>
    </lineage>
</organism>
<name>A0A9W7T876_TRIRA</name>
<evidence type="ECO:0000313" key="3">
    <source>
        <dbReference type="Proteomes" id="UP001059041"/>
    </source>
</evidence>
<protein>
    <submittedName>
        <fullName evidence="2">Uncharacterized protein</fullName>
    </submittedName>
</protein>
<dbReference type="AlphaFoldDB" id="A0A9W7T876"/>
<feature type="region of interest" description="Disordered" evidence="1">
    <location>
        <begin position="1"/>
        <end position="25"/>
    </location>
</feature>
<dbReference type="EMBL" id="JAFHDT010000022">
    <property type="protein sequence ID" value="KAI7793600.1"/>
    <property type="molecule type" value="Genomic_DNA"/>
</dbReference>
<proteinExistence type="predicted"/>
<keyword evidence="3" id="KW-1185">Reference proteome</keyword>
<reference evidence="2" key="1">
    <citation type="submission" date="2021-02" db="EMBL/GenBank/DDBJ databases">
        <title>Comparative genomics reveals that relaxation of natural selection precedes convergent phenotypic evolution of cavefish.</title>
        <authorList>
            <person name="Peng Z."/>
        </authorList>
    </citation>
    <scope>NUCLEOTIDE SEQUENCE</scope>
    <source>
        <tissue evidence="2">Muscle</tissue>
    </source>
</reference>
<sequence>KKLSKTTSLQLHHRRGTPVRNLPFPDDTSKSSIPILKVTPSIRIPSWGLYSVRTALSISSPPHRCLDSHAMLSVPSKPWSEDIRADAIRQDSLTESLGRILGNGDQEELKEIERALLVFKDVKEDPILLSDILANDVFSYVEDALLRECNCLCLSKSDNADMNRHNSYTHQDCLLPSNQNTLHHLHRDVPGQPFFINNPDLVQRGVSQSWQQQHHVVPFTLPSAPKRSDCYPESLCHAAPTG</sequence>
<gene>
    <name evidence="2" type="ORF">IRJ41_025124</name>
</gene>
<dbReference type="Proteomes" id="UP001059041">
    <property type="component" value="Linkage Group LG22"/>
</dbReference>
<feature type="compositionally biased region" description="Polar residues" evidence="1">
    <location>
        <begin position="1"/>
        <end position="10"/>
    </location>
</feature>
<accession>A0A9W7T876</accession>
<evidence type="ECO:0000313" key="2">
    <source>
        <dbReference type="EMBL" id="KAI7793600.1"/>
    </source>
</evidence>